<dbReference type="Proteomes" id="UP000076632">
    <property type="component" value="Unassembled WGS sequence"/>
</dbReference>
<evidence type="ECO:0000313" key="4">
    <source>
        <dbReference type="Proteomes" id="UP000076632"/>
    </source>
</evidence>
<protein>
    <submittedName>
        <fullName evidence="3">Uncharacterized protein</fullName>
    </submittedName>
</protein>
<feature type="compositionally biased region" description="Polar residues" evidence="2">
    <location>
        <begin position="358"/>
        <end position="368"/>
    </location>
</feature>
<comment type="similarity">
    <text evidence="1">Belongs to the gemin-2 family.</text>
</comment>
<dbReference type="RefSeq" id="XP_018184823.1">
    <property type="nucleotide sequence ID" value="XM_018336418.1"/>
</dbReference>
<evidence type="ECO:0000256" key="2">
    <source>
        <dbReference type="SAM" id="MobiDB-lite"/>
    </source>
</evidence>
<feature type="region of interest" description="Disordered" evidence="2">
    <location>
        <begin position="157"/>
        <end position="178"/>
    </location>
</feature>
<feature type="region of interest" description="Disordered" evidence="2">
    <location>
        <begin position="358"/>
        <end position="527"/>
    </location>
</feature>
<feature type="compositionally biased region" description="Acidic residues" evidence="2">
    <location>
        <begin position="370"/>
        <end position="393"/>
    </location>
</feature>
<evidence type="ECO:0000256" key="1">
    <source>
        <dbReference type="ARBA" id="ARBA00025758"/>
    </source>
</evidence>
<feature type="region of interest" description="Disordered" evidence="2">
    <location>
        <begin position="1"/>
        <end position="61"/>
    </location>
</feature>
<keyword evidence="4" id="KW-1185">Reference proteome</keyword>
<dbReference type="EMBL" id="KV407467">
    <property type="protein sequence ID" value="KZF19268.1"/>
    <property type="molecule type" value="Genomic_DNA"/>
</dbReference>
<organism evidence="3 4">
    <name type="scientific">Xylona heveae (strain CBS 132557 / TC161)</name>
    <dbReference type="NCBI Taxonomy" id="1328760"/>
    <lineage>
        <taxon>Eukaryota</taxon>
        <taxon>Fungi</taxon>
        <taxon>Dikarya</taxon>
        <taxon>Ascomycota</taxon>
        <taxon>Pezizomycotina</taxon>
        <taxon>Xylonomycetes</taxon>
        <taxon>Xylonales</taxon>
        <taxon>Xylonaceae</taxon>
        <taxon>Xylona</taxon>
    </lineage>
</organism>
<feature type="compositionally biased region" description="Acidic residues" evidence="2">
    <location>
        <begin position="514"/>
        <end position="524"/>
    </location>
</feature>
<dbReference type="Pfam" id="PF04938">
    <property type="entry name" value="SIP1"/>
    <property type="match status" value="2"/>
</dbReference>
<dbReference type="OMA" id="HQNSGID"/>
<feature type="compositionally biased region" description="Polar residues" evidence="2">
    <location>
        <begin position="467"/>
        <end position="478"/>
    </location>
</feature>
<dbReference type="Gene3D" id="1.20.58.1070">
    <property type="match status" value="1"/>
</dbReference>
<proteinExistence type="inferred from homology"/>
<dbReference type="InParanoid" id="A0A164ZM64"/>
<evidence type="ECO:0000313" key="3">
    <source>
        <dbReference type="EMBL" id="KZF19268.1"/>
    </source>
</evidence>
<feature type="compositionally biased region" description="Polar residues" evidence="2">
    <location>
        <begin position="32"/>
        <end position="46"/>
    </location>
</feature>
<dbReference type="InterPro" id="IPR035426">
    <property type="entry name" value="Gemin2/Brr1"/>
</dbReference>
<name>A0A164ZM64_XYLHT</name>
<dbReference type="GO" id="GO:0032797">
    <property type="term" value="C:SMN complex"/>
    <property type="evidence" value="ECO:0007669"/>
    <property type="project" value="TreeGrafter"/>
</dbReference>
<dbReference type="GO" id="GO:0000387">
    <property type="term" value="P:spliceosomal snRNP assembly"/>
    <property type="evidence" value="ECO:0007669"/>
    <property type="project" value="InterPro"/>
</dbReference>
<dbReference type="PANTHER" id="PTHR12794:SF0">
    <property type="entry name" value="GEM-ASSOCIATED PROTEIN 2"/>
    <property type="match status" value="1"/>
</dbReference>
<dbReference type="GeneID" id="28901555"/>
<gene>
    <name evidence="3" type="ORF">L228DRAFT_286116</name>
</gene>
<dbReference type="GO" id="GO:0005634">
    <property type="term" value="C:nucleus"/>
    <property type="evidence" value="ECO:0007669"/>
    <property type="project" value="TreeGrafter"/>
</dbReference>
<dbReference type="PANTHER" id="PTHR12794">
    <property type="entry name" value="GEMIN2"/>
    <property type="match status" value="1"/>
</dbReference>
<feature type="compositionally biased region" description="Low complexity" evidence="2">
    <location>
        <begin position="454"/>
        <end position="465"/>
    </location>
</feature>
<dbReference type="OrthoDB" id="428895at2759"/>
<dbReference type="AlphaFoldDB" id="A0A164ZM64"/>
<accession>A0A164ZM64</accession>
<reference evidence="3 4" key="1">
    <citation type="journal article" date="2016" name="Fungal Biol.">
        <title>The genome of Xylona heveae provides a window into fungal endophytism.</title>
        <authorList>
            <person name="Gazis R."/>
            <person name="Kuo A."/>
            <person name="Riley R."/>
            <person name="LaButti K."/>
            <person name="Lipzen A."/>
            <person name="Lin J."/>
            <person name="Amirebrahimi M."/>
            <person name="Hesse C.N."/>
            <person name="Spatafora J.W."/>
            <person name="Henrissat B."/>
            <person name="Hainaut M."/>
            <person name="Grigoriev I.V."/>
            <person name="Hibbett D.S."/>
        </authorList>
    </citation>
    <scope>NUCLEOTIDE SEQUENCE [LARGE SCALE GENOMIC DNA]</scope>
    <source>
        <strain evidence="3 4">TC161</strain>
    </source>
</reference>
<feature type="compositionally biased region" description="Basic and acidic residues" evidence="2">
    <location>
        <begin position="394"/>
        <end position="407"/>
    </location>
</feature>
<feature type="compositionally biased region" description="Acidic residues" evidence="2">
    <location>
        <begin position="408"/>
        <end position="420"/>
    </location>
</feature>
<sequence length="555" mass="60840">MAKKRKSSSDGAEAAPSNKRSRQTQGDHGDNSRSNNQPRTDPTTGLRSAFPGLDDYDGGELFYGPANDGLEYLRMVRAEARGVPNLLIAPNPSGEIRAHTFAGPHGGYYSDGAYTALPVVAGNSAPLHAKEPPAPAPIADPQAQDQNGEFELNYDDDEGGELADSAAGNDYPAEEVEEEEEEIYYDEAAEEYYNDNNNDNEAMLDSTRRLQAEFDSCLCTRFRLRKQNLHSDPPASAIAALDDNHPISLPSGSRIAYSQWRRLVRSTDPNPVQLASMDQSSVLRLIKLLTPLMLKRGKHISKRLSVWTWSLLCRLEDVGCLSSEEVSVVRDLGKRAVWVKAGLKRNPDGSIEFANDLISNRDGQSHTGDASDDESGLEYEETGQEKAEEEDESEGVHGESNETNNERDIDEEYEPPEAEPLDGNQVHSNEPYEPGQDNDPSHLKSTESDSDPDLAAAKARLLAQLPPDSQTQNASQVHQVPPSLPPLPSPLKSGDTISGHVPGIAPQDDISKEVDDDDDDDDDDKNTQATIDMILVIVGEYYGQRDLLEFRDVCT</sequence>